<dbReference type="PANTHER" id="PTHR40469">
    <property type="entry name" value="SECRETED GLYCOSYL HYDROLASE"/>
    <property type="match status" value="1"/>
</dbReference>
<dbReference type="InterPro" id="IPR029010">
    <property type="entry name" value="ThuA-like"/>
</dbReference>
<dbReference type="CDD" id="cd03143">
    <property type="entry name" value="A4_beta-galactosidase_middle_domain"/>
    <property type="match status" value="1"/>
</dbReference>
<feature type="domain" description="ThuA-like" evidence="1">
    <location>
        <begin position="19"/>
        <end position="227"/>
    </location>
</feature>
<evidence type="ECO:0000259" key="1">
    <source>
        <dbReference type="Pfam" id="PF06283"/>
    </source>
</evidence>
<dbReference type="InterPro" id="IPR029062">
    <property type="entry name" value="Class_I_gatase-like"/>
</dbReference>
<protein>
    <submittedName>
        <fullName evidence="2">ThuA domain-containing protein</fullName>
    </submittedName>
</protein>
<dbReference type="Pfam" id="PF06283">
    <property type="entry name" value="ThuA"/>
    <property type="match status" value="1"/>
</dbReference>
<evidence type="ECO:0000313" key="2">
    <source>
        <dbReference type="EMBL" id="NZA25799.1"/>
    </source>
</evidence>
<dbReference type="SUPFAM" id="SSF52317">
    <property type="entry name" value="Class I glutamine amidotransferase-like"/>
    <property type="match status" value="1"/>
</dbReference>
<keyword evidence="3" id="KW-1185">Reference proteome</keyword>
<evidence type="ECO:0000313" key="3">
    <source>
        <dbReference type="Proteomes" id="UP000578091"/>
    </source>
</evidence>
<dbReference type="EMBL" id="JACCKA010000039">
    <property type="protein sequence ID" value="NZA25799.1"/>
    <property type="molecule type" value="Genomic_DNA"/>
</dbReference>
<name>A0A853JAX2_9GAMM</name>
<organism evidence="2 3">
    <name type="scientific">Luteimonas salinisoli</name>
    <dbReference type="NCBI Taxonomy" id="2752307"/>
    <lineage>
        <taxon>Bacteria</taxon>
        <taxon>Pseudomonadati</taxon>
        <taxon>Pseudomonadota</taxon>
        <taxon>Gammaproteobacteria</taxon>
        <taxon>Lysobacterales</taxon>
        <taxon>Lysobacteraceae</taxon>
        <taxon>Luteimonas</taxon>
    </lineage>
</organism>
<gene>
    <name evidence="2" type="ORF">H0E84_05335</name>
</gene>
<proteinExistence type="predicted"/>
<comment type="caution">
    <text evidence="2">The sequence shown here is derived from an EMBL/GenBank/DDBJ whole genome shotgun (WGS) entry which is preliminary data.</text>
</comment>
<sequence>MGRIPAPTPAQGQDGSEPRVLVFTATRGWRHDSIPQAVATLRALAGEAGLRFAHTEDPALFAAAELARYRVVVFANTTRDVLDETQQTALQAFVRAGGGFMGVHSAADTEHDWPWYGELVGAWFDSHPPGLQTARVRFVDPPEAVDGAWRVTDEFYNFKRNPRDRVHVIATLASGDYAGGTMGADHPIAWCREFDGGRSWYTGLGHDPALYADPIFRAHLARGLRYAAGAADDC</sequence>
<reference evidence="2 3" key="1">
    <citation type="submission" date="2020-07" db="EMBL/GenBank/DDBJ databases">
        <title>Luteimonas sp. SJ-92.</title>
        <authorList>
            <person name="Huang X.-X."/>
            <person name="Xu L."/>
            <person name="Sun J.-Q."/>
        </authorList>
    </citation>
    <scope>NUCLEOTIDE SEQUENCE [LARGE SCALE GENOMIC DNA]</scope>
    <source>
        <strain evidence="2 3">SJ-92</strain>
    </source>
</reference>
<dbReference type="Gene3D" id="3.40.50.880">
    <property type="match status" value="1"/>
</dbReference>
<dbReference type="Proteomes" id="UP000578091">
    <property type="component" value="Unassembled WGS sequence"/>
</dbReference>
<accession>A0A853JAX2</accession>
<dbReference type="AlphaFoldDB" id="A0A853JAX2"/>
<dbReference type="PANTHER" id="PTHR40469:SF2">
    <property type="entry name" value="GALACTOSE-BINDING DOMAIN-LIKE SUPERFAMILY PROTEIN"/>
    <property type="match status" value="1"/>
</dbReference>